<name>A0ABS8FV69_9FIRM</name>
<sequence>MKKLAVAAVITVMAVGAFTGCSGSGADIGRDAALEAALNDAGVSESDTSRLKVSEDSDDGRKIYEISFDANQTEYDYEIQASDGSILSAETEQIQNAGTADNGTQNSADQGQTTAQDSSQADSGTSQSQQNSQTAEPAVSIDEATRIALDRVEGAAESDIRIELDRDDGRMMYEGDIIYNQIEYDFKIDANTGEVVEWSEERA</sequence>
<keyword evidence="5" id="KW-1185">Reference proteome</keyword>
<feature type="chain" id="PRO_5046740324" evidence="2">
    <location>
        <begin position="20"/>
        <end position="203"/>
    </location>
</feature>
<feature type="region of interest" description="Disordered" evidence="1">
    <location>
        <begin position="98"/>
        <end position="142"/>
    </location>
</feature>
<keyword evidence="2" id="KW-0732">Signal</keyword>
<evidence type="ECO:0000256" key="1">
    <source>
        <dbReference type="SAM" id="MobiDB-lite"/>
    </source>
</evidence>
<feature type="domain" description="PepSY" evidence="3">
    <location>
        <begin position="139"/>
        <end position="197"/>
    </location>
</feature>
<evidence type="ECO:0000259" key="3">
    <source>
        <dbReference type="Pfam" id="PF03413"/>
    </source>
</evidence>
<feature type="domain" description="PepSY" evidence="3">
    <location>
        <begin position="30"/>
        <end position="89"/>
    </location>
</feature>
<dbReference type="Gene3D" id="3.10.450.40">
    <property type="match status" value="2"/>
</dbReference>
<accession>A0ABS8FV69</accession>
<dbReference type="RefSeq" id="WP_227707006.1">
    <property type="nucleotide sequence ID" value="NZ_JAJEQX010000007.1"/>
</dbReference>
<evidence type="ECO:0000256" key="2">
    <source>
        <dbReference type="SAM" id="SignalP"/>
    </source>
</evidence>
<organism evidence="4 5">
    <name type="scientific">Ruminococcus turbiniformis</name>
    <dbReference type="NCBI Taxonomy" id="2881258"/>
    <lineage>
        <taxon>Bacteria</taxon>
        <taxon>Bacillati</taxon>
        <taxon>Bacillota</taxon>
        <taxon>Clostridia</taxon>
        <taxon>Eubacteriales</taxon>
        <taxon>Oscillospiraceae</taxon>
        <taxon>Ruminococcus</taxon>
    </lineage>
</organism>
<gene>
    <name evidence="4" type="ORF">LKD70_05340</name>
</gene>
<feature type="compositionally biased region" description="Polar residues" evidence="1">
    <location>
        <begin position="98"/>
        <end position="122"/>
    </location>
</feature>
<protein>
    <submittedName>
        <fullName evidence="4">PepSY domain-containing protein</fullName>
    </submittedName>
</protein>
<proteinExistence type="predicted"/>
<dbReference type="EMBL" id="JAJEQX010000007">
    <property type="protein sequence ID" value="MCC2253862.1"/>
    <property type="molecule type" value="Genomic_DNA"/>
</dbReference>
<comment type="caution">
    <text evidence="4">The sequence shown here is derived from an EMBL/GenBank/DDBJ whole genome shotgun (WGS) entry which is preliminary data.</text>
</comment>
<dbReference type="Pfam" id="PF03413">
    <property type="entry name" value="PepSY"/>
    <property type="match status" value="2"/>
</dbReference>
<feature type="compositionally biased region" description="Low complexity" evidence="1">
    <location>
        <begin position="123"/>
        <end position="134"/>
    </location>
</feature>
<dbReference type="PROSITE" id="PS51257">
    <property type="entry name" value="PROKAR_LIPOPROTEIN"/>
    <property type="match status" value="1"/>
</dbReference>
<evidence type="ECO:0000313" key="5">
    <source>
        <dbReference type="Proteomes" id="UP001198151"/>
    </source>
</evidence>
<feature type="signal peptide" evidence="2">
    <location>
        <begin position="1"/>
        <end position="19"/>
    </location>
</feature>
<reference evidence="4 5" key="1">
    <citation type="submission" date="2021-10" db="EMBL/GenBank/DDBJ databases">
        <title>Anaerobic single-cell dispensing facilitates the cultivation of human gut bacteria.</title>
        <authorList>
            <person name="Afrizal A."/>
        </authorList>
    </citation>
    <scope>NUCLEOTIDE SEQUENCE [LARGE SCALE GENOMIC DNA]</scope>
    <source>
        <strain evidence="4 5">CLA-AA-H200</strain>
    </source>
</reference>
<dbReference type="Proteomes" id="UP001198151">
    <property type="component" value="Unassembled WGS sequence"/>
</dbReference>
<dbReference type="InterPro" id="IPR025711">
    <property type="entry name" value="PepSY"/>
</dbReference>
<evidence type="ECO:0000313" key="4">
    <source>
        <dbReference type="EMBL" id="MCC2253862.1"/>
    </source>
</evidence>